<gene>
    <name evidence="1" type="ORF">C6P46_006705</name>
</gene>
<reference evidence="1 2" key="1">
    <citation type="submission" date="2020-11" db="EMBL/GenBank/DDBJ databases">
        <title>Kefir isolates.</title>
        <authorList>
            <person name="Marcisauskas S."/>
            <person name="Kim Y."/>
            <person name="Blasche S."/>
        </authorList>
    </citation>
    <scope>NUCLEOTIDE SEQUENCE [LARGE SCALE GENOMIC DNA]</scope>
    <source>
        <strain evidence="1 2">KR</strain>
    </source>
</reference>
<comment type="caution">
    <text evidence="1">The sequence shown here is derived from an EMBL/GenBank/DDBJ whole genome shotgun (WGS) entry which is preliminary data.</text>
</comment>
<dbReference type="OrthoDB" id="10548374at2759"/>
<accession>A0A9P6VXX2</accession>
<organism evidence="1 2">
    <name type="scientific">Rhodotorula mucilaginosa</name>
    <name type="common">Yeast</name>
    <name type="synonym">Rhodotorula rubra</name>
    <dbReference type="NCBI Taxonomy" id="5537"/>
    <lineage>
        <taxon>Eukaryota</taxon>
        <taxon>Fungi</taxon>
        <taxon>Dikarya</taxon>
        <taxon>Basidiomycota</taxon>
        <taxon>Pucciniomycotina</taxon>
        <taxon>Microbotryomycetes</taxon>
        <taxon>Sporidiobolales</taxon>
        <taxon>Sporidiobolaceae</taxon>
        <taxon>Rhodotorula</taxon>
    </lineage>
</organism>
<name>A0A9P6VXX2_RHOMI</name>
<evidence type="ECO:0000313" key="1">
    <source>
        <dbReference type="EMBL" id="KAG0657043.1"/>
    </source>
</evidence>
<keyword evidence="2" id="KW-1185">Reference proteome</keyword>
<proteinExistence type="predicted"/>
<dbReference type="EMBL" id="PUHQ01000087">
    <property type="protein sequence ID" value="KAG0657043.1"/>
    <property type="molecule type" value="Genomic_DNA"/>
</dbReference>
<sequence>MSYVLSSLMGLVSCRTKGYTFRDCCDDDDAENVVDPSPLPQIVDKERYLRAVLDDGWKMLRTPEDEHRHEILQVFMAVGDLYREARGLHATLYRVLCDAVPQTSPQTVPRRFHLPATLLPKPDRRDPDVLVPRAKVHIFDWFLIASQELGMSIADMARAARQASLLDISSADIARAFAEQNVARVEGPGKRAYLDNVYRIVLHHVEHFGNYRDEYDIHEHVVMKRYFLPWETYEDAYWRAYEQVESDDDP</sequence>
<dbReference type="AlphaFoldDB" id="A0A9P6VXX2"/>
<evidence type="ECO:0000313" key="2">
    <source>
        <dbReference type="Proteomes" id="UP000777482"/>
    </source>
</evidence>
<protein>
    <submittedName>
        <fullName evidence="1">Uncharacterized protein</fullName>
    </submittedName>
</protein>
<dbReference type="Proteomes" id="UP000777482">
    <property type="component" value="Unassembled WGS sequence"/>
</dbReference>